<evidence type="ECO:0000313" key="2">
    <source>
        <dbReference type="Proteomes" id="UP000648722"/>
    </source>
</evidence>
<dbReference type="EMBL" id="BMFS01000018">
    <property type="protein sequence ID" value="GGH08699.1"/>
    <property type="molecule type" value="Genomic_DNA"/>
</dbReference>
<dbReference type="InterPro" id="IPR011330">
    <property type="entry name" value="Glyco_hydro/deAcase_b/a-brl"/>
</dbReference>
<sequence>MEALRFCLALAEEHHLTFADTPMVYALPYPEGFSCAFSVRHDYDRKVDSDGWRELMDFYDCHGIRASFGILSYLMPQNVLDLIEERGHEIQLHCFAHDELELRRQAALLQRHICQPLDGVTIHGGPAGIGYRGSVHLEFFERAGFSITEAFGIRDVTAVPVARITDGVPMTTANLMAPPFHVSLDGSTRPGDHRLDRLVKDIPDILHSGGYAVLMNHPDIHREALIELIEALNMDGCWKTTVRDAMRFARASRFRARVRHLPTGHQIVIGEPLEHNCIFRVRQRTTSDQSVKIVAGQRTTLIPEQKGL</sequence>
<dbReference type="SUPFAM" id="SSF88713">
    <property type="entry name" value="Glycoside hydrolase/deacetylase"/>
    <property type="match status" value="1"/>
</dbReference>
<keyword evidence="2" id="KW-1185">Reference proteome</keyword>
<organism evidence="1 2">
    <name type="scientific">Glycocaulis albus</name>
    <dbReference type="NCBI Taxonomy" id="1382801"/>
    <lineage>
        <taxon>Bacteria</taxon>
        <taxon>Pseudomonadati</taxon>
        <taxon>Pseudomonadota</taxon>
        <taxon>Alphaproteobacteria</taxon>
        <taxon>Maricaulales</taxon>
        <taxon>Maricaulaceae</taxon>
        <taxon>Glycocaulis</taxon>
    </lineage>
</organism>
<protein>
    <recommendedName>
        <fullName evidence="3">NodB homology domain-containing protein</fullName>
    </recommendedName>
</protein>
<evidence type="ECO:0008006" key="3">
    <source>
        <dbReference type="Google" id="ProtNLM"/>
    </source>
</evidence>
<comment type="caution">
    <text evidence="1">The sequence shown here is derived from an EMBL/GenBank/DDBJ whole genome shotgun (WGS) entry which is preliminary data.</text>
</comment>
<evidence type="ECO:0000313" key="1">
    <source>
        <dbReference type="EMBL" id="GGH08699.1"/>
    </source>
</evidence>
<accession>A0ABQ1Y1I5</accession>
<gene>
    <name evidence="1" type="ORF">GCM10007420_26900</name>
</gene>
<name>A0ABQ1Y1I5_9PROT</name>
<proteinExistence type="predicted"/>
<dbReference type="Proteomes" id="UP000648722">
    <property type="component" value="Unassembled WGS sequence"/>
</dbReference>
<reference evidence="2" key="1">
    <citation type="journal article" date="2019" name="Int. J. Syst. Evol. Microbiol.">
        <title>The Global Catalogue of Microorganisms (GCM) 10K type strain sequencing project: providing services to taxonomists for standard genome sequencing and annotation.</title>
        <authorList>
            <consortium name="The Broad Institute Genomics Platform"/>
            <consortium name="The Broad Institute Genome Sequencing Center for Infectious Disease"/>
            <person name="Wu L."/>
            <person name="Ma J."/>
        </authorList>
    </citation>
    <scope>NUCLEOTIDE SEQUENCE [LARGE SCALE GENOMIC DNA]</scope>
    <source>
        <strain evidence="2">CGMCC 1.12766</strain>
    </source>
</reference>
<dbReference type="Gene3D" id="3.20.20.370">
    <property type="entry name" value="Glycoside hydrolase/deacetylase"/>
    <property type="match status" value="1"/>
</dbReference>